<dbReference type="EMBL" id="BONK01000009">
    <property type="protein sequence ID" value="GIG22109.1"/>
    <property type="molecule type" value="Genomic_DNA"/>
</dbReference>
<sequence length="368" mass="36859">MVNPPDTVSVRLVAHVPWGDDLPDGTMTVGAEPGWGAFEVPGPRQVPVRAALALAAGPGGVVARVLDPDAHPRPVAVRVGPAGSTFVPLPGPPLALAPRADGGLWMLGADGLRAVGGDGVAGPALPVPGVAAVAADGDAVWVVGLDEAVLVGADGSVVVRAPWADPLGSVGLGGGLGRLDAGEPARVLRLAPDGTLGTTPLPGVLSPFERLVRASAGTFLTSTVGELVRYDDEDVAAHLTWAGAGLSTDGDAFAATVAGGRASVSRGDGGVAVLDLAGAGVPQGRVVAVRDDDVLVWDGSAAAWFRDGEVHRTIDVDDAVFADQVFPHAWRADAPYPFVAGPDGTVLVASSGPTGAAVLAVRWETAQR</sequence>
<evidence type="ECO:0000313" key="1">
    <source>
        <dbReference type="EMBL" id="GIG22109.1"/>
    </source>
</evidence>
<keyword evidence="2" id="KW-1185">Reference proteome</keyword>
<dbReference type="Proteomes" id="UP000632740">
    <property type="component" value="Unassembled WGS sequence"/>
</dbReference>
<proteinExistence type="predicted"/>
<evidence type="ECO:0000313" key="2">
    <source>
        <dbReference type="Proteomes" id="UP000632740"/>
    </source>
</evidence>
<comment type="caution">
    <text evidence="1">The sequence shown here is derived from an EMBL/GenBank/DDBJ whole genome shotgun (WGS) entry which is preliminary data.</text>
</comment>
<dbReference type="AlphaFoldDB" id="A0A919P6Y5"/>
<name>A0A919P6Y5_9CELL</name>
<dbReference type="RefSeq" id="WP_203756152.1">
    <property type="nucleotide sequence ID" value="NZ_BONK01000009.1"/>
</dbReference>
<gene>
    <name evidence="1" type="ORF">Cch01nite_28330</name>
</gene>
<reference evidence="1" key="1">
    <citation type="submission" date="2021-01" db="EMBL/GenBank/DDBJ databases">
        <title>Whole genome shotgun sequence of Cellulomonas chitinilytica NBRC 110799.</title>
        <authorList>
            <person name="Komaki H."/>
            <person name="Tamura T."/>
        </authorList>
    </citation>
    <scope>NUCLEOTIDE SEQUENCE</scope>
    <source>
        <strain evidence="1">NBRC 110799</strain>
    </source>
</reference>
<organism evidence="1 2">
    <name type="scientific">Cellulomonas chitinilytica</name>
    <dbReference type="NCBI Taxonomy" id="398759"/>
    <lineage>
        <taxon>Bacteria</taxon>
        <taxon>Bacillati</taxon>
        <taxon>Actinomycetota</taxon>
        <taxon>Actinomycetes</taxon>
        <taxon>Micrococcales</taxon>
        <taxon>Cellulomonadaceae</taxon>
        <taxon>Cellulomonas</taxon>
    </lineage>
</organism>
<protein>
    <submittedName>
        <fullName evidence="1">Uncharacterized protein</fullName>
    </submittedName>
</protein>
<accession>A0A919P6Y5</accession>